<feature type="transmembrane region" description="Helical" evidence="1">
    <location>
        <begin position="110"/>
        <end position="130"/>
    </location>
</feature>
<evidence type="ECO:0008006" key="4">
    <source>
        <dbReference type="Google" id="ProtNLM"/>
    </source>
</evidence>
<proteinExistence type="predicted"/>
<dbReference type="EMBL" id="JAAIWM010000002">
    <property type="protein sequence ID" value="NEY71647.1"/>
    <property type="molecule type" value="Genomic_DNA"/>
</dbReference>
<evidence type="ECO:0000256" key="1">
    <source>
        <dbReference type="SAM" id="Phobius"/>
    </source>
</evidence>
<protein>
    <recommendedName>
        <fullName evidence="4">DUF2157 domain-containing protein</fullName>
    </recommendedName>
</protein>
<dbReference type="Proteomes" id="UP000481043">
    <property type="component" value="Unassembled WGS sequence"/>
</dbReference>
<dbReference type="RefSeq" id="WP_163179085.1">
    <property type="nucleotide sequence ID" value="NZ_JAAIWM010000002.1"/>
</dbReference>
<feature type="transmembrane region" description="Helical" evidence="1">
    <location>
        <begin position="49"/>
        <end position="74"/>
    </location>
</feature>
<dbReference type="AlphaFoldDB" id="A0A6M0Q5M3"/>
<feature type="transmembrane region" description="Helical" evidence="1">
    <location>
        <begin position="80"/>
        <end position="101"/>
    </location>
</feature>
<evidence type="ECO:0000313" key="3">
    <source>
        <dbReference type="Proteomes" id="UP000481043"/>
    </source>
</evidence>
<name>A0A6M0Q5M3_9BACI</name>
<evidence type="ECO:0000313" key="2">
    <source>
        <dbReference type="EMBL" id="NEY71647.1"/>
    </source>
</evidence>
<keyword evidence="1" id="KW-0472">Membrane</keyword>
<sequence>MNQDRKDIILKEIQYWKENRLLPEQYCHYLLALYSEGEHDEKVGKNKSFMIFLVTAFPNFLILLIIGVLLANYFTEMSNHLQITINLIFLFISIGFTWFYLRKNNFYNKIFIILSFLLFFVGTIEAYDFYFSRNNIVLAILVIIHCLLWFFSGQALRFNYLKIAGLAGIVIVMSFLLKDIIFF</sequence>
<accession>A0A6M0Q5M3</accession>
<organism evidence="2 3">
    <name type="scientific">Bacillus mesophilus</name>
    <dbReference type="NCBI Taxonomy" id="1808955"/>
    <lineage>
        <taxon>Bacteria</taxon>
        <taxon>Bacillati</taxon>
        <taxon>Bacillota</taxon>
        <taxon>Bacilli</taxon>
        <taxon>Bacillales</taxon>
        <taxon>Bacillaceae</taxon>
        <taxon>Bacillus</taxon>
    </lineage>
</organism>
<gene>
    <name evidence="2" type="ORF">G4D63_07795</name>
</gene>
<feature type="transmembrane region" description="Helical" evidence="1">
    <location>
        <begin position="136"/>
        <end position="153"/>
    </location>
</feature>
<comment type="caution">
    <text evidence="2">The sequence shown here is derived from an EMBL/GenBank/DDBJ whole genome shotgun (WGS) entry which is preliminary data.</text>
</comment>
<keyword evidence="3" id="KW-1185">Reference proteome</keyword>
<keyword evidence="1" id="KW-0812">Transmembrane</keyword>
<feature type="transmembrane region" description="Helical" evidence="1">
    <location>
        <begin position="160"/>
        <end position="177"/>
    </location>
</feature>
<reference evidence="2 3" key="1">
    <citation type="submission" date="2020-02" db="EMBL/GenBank/DDBJ databases">
        <title>Bacillus aquiflavi sp. nov., isolated from yellow water of strong flavor Chinese baijiu in Yibin region of China.</title>
        <authorList>
            <person name="Xie J."/>
        </authorList>
    </citation>
    <scope>NUCLEOTIDE SEQUENCE [LARGE SCALE GENOMIC DNA]</scope>
    <source>
        <strain evidence="2 3">SA4</strain>
    </source>
</reference>
<keyword evidence="1" id="KW-1133">Transmembrane helix</keyword>